<dbReference type="EMBL" id="SGPL01000325">
    <property type="protein sequence ID" value="THH13798.1"/>
    <property type="molecule type" value="Genomic_DNA"/>
</dbReference>
<name>A0A4S4LQC6_9AGAM</name>
<dbReference type="Proteomes" id="UP000310158">
    <property type="component" value="Unassembled WGS sequence"/>
</dbReference>
<feature type="region of interest" description="Disordered" evidence="1">
    <location>
        <begin position="136"/>
        <end position="172"/>
    </location>
</feature>
<feature type="chain" id="PRO_5020757667" evidence="2">
    <location>
        <begin position="19"/>
        <end position="172"/>
    </location>
</feature>
<accession>A0A4S4LQC6</accession>
<sequence length="172" mass="19057">MAFASRALLVADLVLLHTMRPRAPPQIFQLRIKTNKLTVFLSLPSATRIPSVKTDVLSALNAHVSQGLATQEVTSVDDFVLAREVKERGRVVPGRYEMLEEDRALKEVVSNWDAIFIQFKDASGKLLPVEVTIPSLDDPDEPFESKSTLPSDDVSMEYLDPSGKGKRKAPPE</sequence>
<dbReference type="AlphaFoldDB" id="A0A4S4LQC6"/>
<feature type="signal peptide" evidence="2">
    <location>
        <begin position="1"/>
        <end position="18"/>
    </location>
</feature>
<keyword evidence="4" id="KW-1185">Reference proteome</keyword>
<gene>
    <name evidence="3" type="ORF">EW146_g6461</name>
</gene>
<organism evidence="3 4">
    <name type="scientific">Bondarzewia mesenterica</name>
    <dbReference type="NCBI Taxonomy" id="1095465"/>
    <lineage>
        <taxon>Eukaryota</taxon>
        <taxon>Fungi</taxon>
        <taxon>Dikarya</taxon>
        <taxon>Basidiomycota</taxon>
        <taxon>Agaricomycotina</taxon>
        <taxon>Agaricomycetes</taxon>
        <taxon>Russulales</taxon>
        <taxon>Bondarzewiaceae</taxon>
        <taxon>Bondarzewia</taxon>
    </lineage>
</organism>
<evidence type="ECO:0000313" key="4">
    <source>
        <dbReference type="Proteomes" id="UP000310158"/>
    </source>
</evidence>
<proteinExistence type="predicted"/>
<dbReference type="OrthoDB" id="3173670at2759"/>
<reference evidence="3 4" key="1">
    <citation type="submission" date="2019-02" db="EMBL/GenBank/DDBJ databases">
        <title>Genome sequencing of the rare red list fungi Bondarzewia mesenterica.</title>
        <authorList>
            <person name="Buettner E."/>
            <person name="Kellner H."/>
        </authorList>
    </citation>
    <scope>NUCLEOTIDE SEQUENCE [LARGE SCALE GENOMIC DNA]</scope>
    <source>
        <strain evidence="3 4">DSM 108281</strain>
    </source>
</reference>
<protein>
    <submittedName>
        <fullName evidence="3">Uncharacterized protein</fullName>
    </submittedName>
</protein>
<comment type="caution">
    <text evidence="3">The sequence shown here is derived from an EMBL/GenBank/DDBJ whole genome shotgun (WGS) entry which is preliminary data.</text>
</comment>
<evidence type="ECO:0000313" key="3">
    <source>
        <dbReference type="EMBL" id="THH13798.1"/>
    </source>
</evidence>
<evidence type="ECO:0000256" key="2">
    <source>
        <dbReference type="SAM" id="SignalP"/>
    </source>
</evidence>
<keyword evidence="2" id="KW-0732">Signal</keyword>
<evidence type="ECO:0000256" key="1">
    <source>
        <dbReference type="SAM" id="MobiDB-lite"/>
    </source>
</evidence>